<feature type="transmembrane region" description="Helical" evidence="13">
    <location>
        <begin position="272"/>
        <end position="293"/>
    </location>
</feature>
<evidence type="ECO:0000256" key="7">
    <source>
        <dbReference type="ARBA" id="ARBA00022989"/>
    </source>
</evidence>
<dbReference type="GO" id="GO:0004605">
    <property type="term" value="F:phosphatidate cytidylyltransferase activity"/>
    <property type="evidence" value="ECO:0007669"/>
    <property type="project" value="TreeGrafter"/>
</dbReference>
<evidence type="ECO:0000256" key="2">
    <source>
        <dbReference type="ARBA" id="ARBA00022475"/>
    </source>
</evidence>
<organism evidence="14 15">
    <name type="scientific">Globisporangium ultimum (strain ATCC 200006 / CBS 805.95 / DAOM BR144)</name>
    <name type="common">Pythium ultimum</name>
    <dbReference type="NCBI Taxonomy" id="431595"/>
    <lineage>
        <taxon>Eukaryota</taxon>
        <taxon>Sar</taxon>
        <taxon>Stramenopiles</taxon>
        <taxon>Oomycota</taxon>
        <taxon>Peronosporomycetes</taxon>
        <taxon>Pythiales</taxon>
        <taxon>Pythiaceae</taxon>
        <taxon>Globisporangium</taxon>
    </lineage>
</organism>
<dbReference type="GO" id="GO:0005886">
    <property type="term" value="C:plasma membrane"/>
    <property type="evidence" value="ECO:0007669"/>
    <property type="project" value="UniProtKB-SubCell"/>
</dbReference>
<comment type="subcellular location">
    <subcellularLocation>
        <location evidence="1">Cell membrane</location>
        <topology evidence="1">Multi-pass membrane protein</topology>
    </subcellularLocation>
</comment>
<evidence type="ECO:0000313" key="14">
    <source>
        <dbReference type="EnsemblProtists" id="PYU1_T011789"/>
    </source>
</evidence>
<evidence type="ECO:0000256" key="3">
    <source>
        <dbReference type="ARBA" id="ARBA00022516"/>
    </source>
</evidence>
<keyword evidence="15" id="KW-1185">Reference proteome</keyword>
<evidence type="ECO:0000256" key="11">
    <source>
        <dbReference type="ARBA" id="ARBA00023264"/>
    </source>
</evidence>
<feature type="transmembrane region" description="Helical" evidence="13">
    <location>
        <begin position="473"/>
        <end position="494"/>
    </location>
</feature>
<dbReference type="eggNOG" id="ENOG502SESM">
    <property type="taxonomic scope" value="Eukaryota"/>
</dbReference>
<dbReference type="OMA" id="FCGNLWL"/>
<evidence type="ECO:0000256" key="6">
    <source>
        <dbReference type="ARBA" id="ARBA00022695"/>
    </source>
</evidence>
<evidence type="ECO:0000256" key="5">
    <source>
        <dbReference type="ARBA" id="ARBA00022692"/>
    </source>
</evidence>
<evidence type="ECO:0000313" key="15">
    <source>
        <dbReference type="Proteomes" id="UP000019132"/>
    </source>
</evidence>
<dbReference type="VEuPathDB" id="FungiDB:PYU1_G011763"/>
<sequence length="597" mass="65371">MATRVKSSKSVSMASSVLFDIEEDHDDIFRVESSPTAIERTVRTLSSPPRKMSKPPARAGAVSNATTVASSDDRGSQQRETFAFQQQRKRARSRKPSIYATWSCCGMTFSNLTLRALTSILMIPAVVVGLLASPRLAIALVMTMLMCVCAYEYAWLAFRIHHQLLSTYNWYEGKPDKHDKRNEHGDRDNEDNHFQSFVSGYTQSTSYSGGTYSISNENDRNSFEDPAIDTDANVTAAAAGQEGPSPLDSLFFDEAPDILFSVAESWFGGRIWLARIPFALVLTAIWSLASYYVYQIRVFPVAALPKAFDDFPYYFWIANLLASVCALAAPNVKAALSLVLQKEFFTMIMLNTINCPISSTVCETTHSPLEPLPMFMIGMTTLLLFRSLTATNPADLVISATLDMLGFVYIVGSLGLLVATVDTSHATANVFVHVLLLLLCVAWIAELAGYCCDAFMYHFRIRHMKLFPAWLALKFNIEAAILSIAIGVTAMLVGSELLDVPGSMEAKVASSILGVLSGRLGRLFTSLLKKAAGVRWSSRLLPGYGGVLDAVSMLLFASVIFVPYFVYIGTVLAASRVTSEDNDGSMTSVDFSTAFAS</sequence>
<dbReference type="EnsemblProtists" id="PYU1_T011789">
    <property type="protein sequence ID" value="PYU1_T011789"/>
    <property type="gene ID" value="PYU1_G011763"/>
</dbReference>
<feature type="transmembrane region" description="Helical" evidence="13">
    <location>
        <begin position="430"/>
        <end position="452"/>
    </location>
</feature>
<keyword evidence="3" id="KW-0444">Lipid biosynthesis</keyword>
<feature type="transmembrane region" description="Helical" evidence="13">
    <location>
        <begin position="313"/>
        <end position="332"/>
    </location>
</feature>
<dbReference type="InParanoid" id="K3X3J0"/>
<dbReference type="AlphaFoldDB" id="K3X3J0"/>
<dbReference type="Proteomes" id="UP000019132">
    <property type="component" value="Unassembled WGS sequence"/>
</dbReference>
<keyword evidence="2" id="KW-1003">Cell membrane</keyword>
<keyword evidence="8" id="KW-0443">Lipid metabolism</keyword>
<keyword evidence="7 13" id="KW-1133">Transmembrane helix</keyword>
<evidence type="ECO:0000256" key="12">
    <source>
        <dbReference type="SAM" id="MobiDB-lite"/>
    </source>
</evidence>
<feature type="region of interest" description="Disordered" evidence="12">
    <location>
        <begin position="42"/>
        <end position="89"/>
    </location>
</feature>
<feature type="transmembrane region" description="Helical" evidence="13">
    <location>
        <begin position="396"/>
        <end position="418"/>
    </location>
</feature>
<reference evidence="15" key="1">
    <citation type="journal article" date="2010" name="Genome Biol.">
        <title>Genome sequence of the necrotrophic plant pathogen Pythium ultimum reveals original pathogenicity mechanisms and effector repertoire.</title>
        <authorList>
            <person name="Levesque C.A."/>
            <person name="Brouwer H."/>
            <person name="Cano L."/>
            <person name="Hamilton J.P."/>
            <person name="Holt C."/>
            <person name="Huitema E."/>
            <person name="Raffaele S."/>
            <person name="Robideau G.P."/>
            <person name="Thines M."/>
            <person name="Win J."/>
            <person name="Zerillo M.M."/>
            <person name="Beakes G.W."/>
            <person name="Boore J.L."/>
            <person name="Busam D."/>
            <person name="Dumas B."/>
            <person name="Ferriera S."/>
            <person name="Fuerstenberg S.I."/>
            <person name="Gachon C.M."/>
            <person name="Gaulin E."/>
            <person name="Govers F."/>
            <person name="Grenville-Briggs L."/>
            <person name="Horner N."/>
            <person name="Hostetler J."/>
            <person name="Jiang R.H."/>
            <person name="Johnson J."/>
            <person name="Krajaejun T."/>
            <person name="Lin H."/>
            <person name="Meijer H.J."/>
            <person name="Moore B."/>
            <person name="Morris P."/>
            <person name="Phuntmart V."/>
            <person name="Puiu D."/>
            <person name="Shetty J."/>
            <person name="Stajich J.E."/>
            <person name="Tripathy S."/>
            <person name="Wawra S."/>
            <person name="van West P."/>
            <person name="Whitty B.R."/>
            <person name="Coutinho P.M."/>
            <person name="Henrissat B."/>
            <person name="Martin F."/>
            <person name="Thomas P.D."/>
            <person name="Tyler B.M."/>
            <person name="De Vries R.P."/>
            <person name="Kamoun S."/>
            <person name="Yandell M."/>
            <person name="Tisserat N."/>
            <person name="Buell C.R."/>
        </authorList>
    </citation>
    <scope>NUCLEOTIDE SEQUENCE</scope>
    <source>
        <strain evidence="15">DAOM:BR144</strain>
    </source>
</reference>
<evidence type="ECO:0000256" key="9">
    <source>
        <dbReference type="ARBA" id="ARBA00023136"/>
    </source>
</evidence>
<keyword evidence="5 13" id="KW-0812">Transmembrane</keyword>
<evidence type="ECO:0000256" key="4">
    <source>
        <dbReference type="ARBA" id="ARBA00022679"/>
    </source>
</evidence>
<evidence type="ECO:0000256" key="8">
    <source>
        <dbReference type="ARBA" id="ARBA00023098"/>
    </source>
</evidence>
<proteinExistence type="predicted"/>
<evidence type="ECO:0000256" key="1">
    <source>
        <dbReference type="ARBA" id="ARBA00004651"/>
    </source>
</evidence>
<protein>
    <submittedName>
        <fullName evidence="14">Uncharacterized protein</fullName>
    </submittedName>
</protein>
<keyword evidence="6" id="KW-0548">Nucleotidyltransferase</keyword>
<dbReference type="GO" id="GO:0016024">
    <property type="term" value="P:CDP-diacylglycerol biosynthetic process"/>
    <property type="evidence" value="ECO:0007669"/>
    <property type="project" value="TreeGrafter"/>
</dbReference>
<feature type="transmembrane region" description="Helical" evidence="13">
    <location>
        <begin position="98"/>
        <end position="131"/>
    </location>
</feature>
<keyword evidence="9 13" id="KW-0472">Membrane</keyword>
<feature type="transmembrane region" description="Helical" evidence="13">
    <location>
        <begin position="546"/>
        <end position="567"/>
    </location>
</feature>
<dbReference type="PANTHER" id="PTHR46382:SF1">
    <property type="entry name" value="PHOSPHATIDATE CYTIDYLYLTRANSFERASE"/>
    <property type="match status" value="1"/>
</dbReference>
<dbReference type="PANTHER" id="PTHR46382">
    <property type="entry name" value="PHOSPHATIDATE CYTIDYLYLTRANSFERASE"/>
    <property type="match status" value="1"/>
</dbReference>
<dbReference type="Pfam" id="PF01148">
    <property type="entry name" value="CTP_transf_1"/>
    <property type="match status" value="1"/>
</dbReference>
<reference evidence="14" key="3">
    <citation type="submission" date="2015-02" db="UniProtKB">
        <authorList>
            <consortium name="EnsemblProtists"/>
        </authorList>
    </citation>
    <scope>IDENTIFICATION</scope>
    <source>
        <strain evidence="14">DAOM BR144</strain>
    </source>
</reference>
<name>K3X3J0_GLOUD</name>
<evidence type="ECO:0000256" key="13">
    <source>
        <dbReference type="SAM" id="Phobius"/>
    </source>
</evidence>
<keyword evidence="4" id="KW-0808">Transferase</keyword>
<accession>K3X3J0</accession>
<feature type="transmembrane region" description="Helical" evidence="13">
    <location>
        <begin position="137"/>
        <end position="158"/>
    </location>
</feature>
<dbReference type="HOGENOM" id="CLU_468925_0_0_1"/>
<dbReference type="EMBL" id="GL376637">
    <property type="status" value="NOT_ANNOTATED_CDS"/>
    <property type="molecule type" value="Genomic_DNA"/>
</dbReference>
<keyword evidence="10" id="KW-0594">Phospholipid biosynthesis</keyword>
<reference evidence="15" key="2">
    <citation type="submission" date="2010-04" db="EMBL/GenBank/DDBJ databases">
        <authorList>
            <person name="Buell R."/>
            <person name="Hamilton J."/>
            <person name="Hostetler J."/>
        </authorList>
    </citation>
    <scope>NUCLEOTIDE SEQUENCE [LARGE SCALE GENOMIC DNA]</scope>
    <source>
        <strain evidence="15">DAOM:BR144</strain>
    </source>
</reference>
<evidence type="ECO:0000256" key="10">
    <source>
        <dbReference type="ARBA" id="ARBA00023209"/>
    </source>
</evidence>
<keyword evidence="11" id="KW-1208">Phospholipid metabolism</keyword>